<accession>Q7RJP0</accession>
<dbReference type="Proteomes" id="UP000008553">
    <property type="component" value="Unassembled WGS sequence"/>
</dbReference>
<organism evidence="1 2">
    <name type="scientific">Plasmodium yoelii yoelii</name>
    <dbReference type="NCBI Taxonomy" id="73239"/>
    <lineage>
        <taxon>Eukaryota</taxon>
        <taxon>Sar</taxon>
        <taxon>Alveolata</taxon>
        <taxon>Apicomplexa</taxon>
        <taxon>Aconoidasida</taxon>
        <taxon>Haemosporida</taxon>
        <taxon>Plasmodiidae</taxon>
        <taxon>Plasmodium</taxon>
        <taxon>Plasmodium (Vinckeia)</taxon>
    </lineage>
</organism>
<keyword evidence="2" id="KW-1185">Reference proteome</keyword>
<sequence>NTITKIQLNMNQININEVILNYQYF</sequence>
<name>Q7RJP0_PLAYO</name>
<evidence type="ECO:0000313" key="2">
    <source>
        <dbReference type="Proteomes" id="UP000008553"/>
    </source>
</evidence>
<proteinExistence type="predicted"/>
<reference evidence="1 2" key="1">
    <citation type="journal article" date="2002" name="Nature">
        <title>Genome sequence and comparative analysis of the model rodent malaria parasite Plasmodium yoelii yoelii.</title>
        <authorList>
            <person name="Carlton J.M."/>
            <person name="Angiuoli S.V."/>
            <person name="Suh B.B."/>
            <person name="Kooij T.W."/>
            <person name="Pertea M."/>
            <person name="Silva J.C."/>
            <person name="Ermolaeva M.D."/>
            <person name="Allen J.E."/>
            <person name="Selengut J.D."/>
            <person name="Koo H.L."/>
            <person name="Peterson J.D."/>
            <person name="Pop M."/>
            <person name="Kosack D.S."/>
            <person name="Shumway M.F."/>
            <person name="Bidwell S.L."/>
            <person name="Shallom S.J."/>
            <person name="van Aken S.E."/>
            <person name="Riedmuller S.B."/>
            <person name="Feldblyum T.V."/>
            <person name="Cho J.K."/>
            <person name="Quackenbush J."/>
            <person name="Sedegah M."/>
            <person name="Shoaibi A."/>
            <person name="Cummings L.M."/>
            <person name="Florens L."/>
            <person name="Yates J.R."/>
            <person name="Raine J.D."/>
            <person name="Sinden R.E."/>
            <person name="Harris M.A."/>
            <person name="Cunningham D.A."/>
            <person name="Preiser P.R."/>
            <person name="Bergman L.W."/>
            <person name="Vaidya A.B."/>
            <person name="van Lin L.H."/>
            <person name="Janse C.J."/>
            <person name="Waters A.P."/>
            <person name="Smith H.O."/>
            <person name="White O.R."/>
            <person name="Salzberg S.L."/>
            <person name="Venter J.C."/>
            <person name="Fraser C.M."/>
            <person name="Hoffman S.L."/>
            <person name="Gardner M.J."/>
            <person name="Carucci D.J."/>
        </authorList>
    </citation>
    <scope>NUCLEOTIDE SEQUENCE [LARGE SCALE GENOMIC DNA]</scope>
    <source>
        <strain evidence="1 2">17XNL</strain>
    </source>
</reference>
<dbReference type="EMBL" id="AABL01000916">
    <property type="protein sequence ID" value="EAA22772.1"/>
    <property type="molecule type" value="Genomic_DNA"/>
</dbReference>
<protein>
    <submittedName>
        <fullName evidence="1">Uncharacterized protein</fullName>
    </submittedName>
</protein>
<gene>
    <name evidence="1" type="ORF">PY03218</name>
</gene>
<dbReference type="PaxDb" id="73239-Q7RJP0"/>
<evidence type="ECO:0000313" key="1">
    <source>
        <dbReference type="EMBL" id="EAA22772.1"/>
    </source>
</evidence>
<comment type="caution">
    <text evidence="1">The sequence shown here is derived from an EMBL/GenBank/DDBJ whole genome shotgun (WGS) entry which is preliminary data.</text>
</comment>
<dbReference type="AlphaFoldDB" id="Q7RJP0"/>
<feature type="non-terminal residue" evidence="1">
    <location>
        <position position="1"/>
    </location>
</feature>
<dbReference type="InParanoid" id="Q7RJP0"/>